<name>A0A437MVS5_9SPHI</name>
<dbReference type="Proteomes" id="UP000282759">
    <property type="component" value="Unassembled WGS sequence"/>
</dbReference>
<evidence type="ECO:0000313" key="2">
    <source>
        <dbReference type="Proteomes" id="UP000282759"/>
    </source>
</evidence>
<evidence type="ECO:0000313" key="1">
    <source>
        <dbReference type="EMBL" id="RVU01758.1"/>
    </source>
</evidence>
<dbReference type="EMBL" id="SACK01000002">
    <property type="protein sequence ID" value="RVU01758.1"/>
    <property type="molecule type" value="Genomic_DNA"/>
</dbReference>
<gene>
    <name evidence="1" type="ORF">EOD41_07300</name>
</gene>
<sequence length="207" mass="24083">MRYFLLIFLCFCGISASAQWWRIGPLKHKRYPAIAQVKSPFAKKKFKMVPAKVTTPQLTAYTLKNYYDFEKAEMAMMKIMKHNMRYRVYGAASYNFSDLAEMYVEQNRLSEAKWFLLQSNMLSRRQNDDKHTFVNLIRLSSIKMDMGEVSLARQDLLEARAIANSQGWFRESKEIDKKLQSIQGITSIAPKPGLRYAEAVEPLDKSK</sequence>
<dbReference type="InterPro" id="IPR011990">
    <property type="entry name" value="TPR-like_helical_dom_sf"/>
</dbReference>
<dbReference type="AlphaFoldDB" id="A0A437MVS5"/>
<dbReference type="OrthoDB" id="789253at2"/>
<evidence type="ECO:0008006" key="3">
    <source>
        <dbReference type="Google" id="ProtNLM"/>
    </source>
</evidence>
<comment type="caution">
    <text evidence="1">The sequence shown here is derived from an EMBL/GenBank/DDBJ whole genome shotgun (WGS) entry which is preliminary data.</text>
</comment>
<dbReference type="SUPFAM" id="SSF48452">
    <property type="entry name" value="TPR-like"/>
    <property type="match status" value="1"/>
</dbReference>
<protein>
    <recommendedName>
        <fullName evidence="3">MalT-like TPR region domain-containing protein</fullName>
    </recommendedName>
</protein>
<reference evidence="1 2" key="1">
    <citation type="submission" date="2019-01" db="EMBL/GenBank/DDBJ databases">
        <authorList>
            <person name="Chen W.-M."/>
        </authorList>
    </citation>
    <scope>NUCLEOTIDE SEQUENCE [LARGE SCALE GENOMIC DNA]</scope>
    <source>
        <strain evidence="1 2">YBJ-36</strain>
    </source>
</reference>
<proteinExistence type="predicted"/>
<dbReference type="RefSeq" id="WP_127704123.1">
    <property type="nucleotide sequence ID" value="NZ_SACK01000002.1"/>
</dbReference>
<keyword evidence="2" id="KW-1185">Reference proteome</keyword>
<organism evidence="1 2">
    <name type="scientific">Mucilaginibacter limnophilus</name>
    <dbReference type="NCBI Taxonomy" id="1932778"/>
    <lineage>
        <taxon>Bacteria</taxon>
        <taxon>Pseudomonadati</taxon>
        <taxon>Bacteroidota</taxon>
        <taxon>Sphingobacteriia</taxon>
        <taxon>Sphingobacteriales</taxon>
        <taxon>Sphingobacteriaceae</taxon>
        <taxon>Mucilaginibacter</taxon>
    </lineage>
</organism>
<accession>A0A437MVS5</accession>